<accession>G2Y8R3</accession>
<evidence type="ECO:0000256" key="1">
    <source>
        <dbReference type="SAM" id="MobiDB-lite"/>
    </source>
</evidence>
<organism evidence="2 3">
    <name type="scientific">Botryotinia fuckeliana (strain T4)</name>
    <name type="common">Noble rot fungus</name>
    <name type="synonym">Botrytis cinerea</name>
    <dbReference type="NCBI Taxonomy" id="999810"/>
    <lineage>
        <taxon>Eukaryota</taxon>
        <taxon>Fungi</taxon>
        <taxon>Dikarya</taxon>
        <taxon>Ascomycota</taxon>
        <taxon>Pezizomycotina</taxon>
        <taxon>Leotiomycetes</taxon>
        <taxon>Helotiales</taxon>
        <taxon>Sclerotiniaceae</taxon>
        <taxon>Botrytis</taxon>
    </lineage>
</organism>
<dbReference type="EMBL" id="FQ790300">
    <property type="protein sequence ID" value="CCD48989.1"/>
    <property type="molecule type" value="Genomic_DNA"/>
</dbReference>
<dbReference type="AlphaFoldDB" id="G2Y8R3"/>
<dbReference type="HOGENOM" id="CLU_2885512_0_0_1"/>
<proteinExistence type="predicted"/>
<protein>
    <submittedName>
        <fullName evidence="2">Uncharacterized protein</fullName>
    </submittedName>
</protein>
<feature type="region of interest" description="Disordered" evidence="1">
    <location>
        <begin position="1"/>
        <end position="51"/>
    </location>
</feature>
<evidence type="ECO:0000313" key="2">
    <source>
        <dbReference type="EMBL" id="CCD48989.1"/>
    </source>
</evidence>
<sequence length="63" mass="6517">MSFEPFGRSSNAEAQGLGKEGSTVSSSNHANLCKPVSRENGPIDTTCAYSPDENLAVSRLGGS</sequence>
<gene>
    <name evidence="2" type="ORF">BofuT4_uP028650.1</name>
</gene>
<evidence type="ECO:0000313" key="3">
    <source>
        <dbReference type="Proteomes" id="UP000008177"/>
    </source>
</evidence>
<name>G2Y8R3_BOTF4</name>
<dbReference type="Proteomes" id="UP000008177">
    <property type="component" value="Unplaced contigs"/>
</dbReference>
<dbReference type="InParanoid" id="G2Y8R3"/>
<reference evidence="3" key="1">
    <citation type="journal article" date="2011" name="PLoS Genet.">
        <title>Genomic analysis of the necrotrophic fungal pathogens Sclerotinia sclerotiorum and Botrytis cinerea.</title>
        <authorList>
            <person name="Amselem J."/>
            <person name="Cuomo C.A."/>
            <person name="van Kan J.A."/>
            <person name="Viaud M."/>
            <person name="Benito E.P."/>
            <person name="Couloux A."/>
            <person name="Coutinho P.M."/>
            <person name="de Vries R.P."/>
            <person name="Dyer P.S."/>
            <person name="Fillinger S."/>
            <person name="Fournier E."/>
            <person name="Gout L."/>
            <person name="Hahn M."/>
            <person name="Kohn L."/>
            <person name="Lapalu N."/>
            <person name="Plummer K.M."/>
            <person name="Pradier J.M."/>
            <person name="Quevillon E."/>
            <person name="Sharon A."/>
            <person name="Simon A."/>
            <person name="ten Have A."/>
            <person name="Tudzynski B."/>
            <person name="Tudzynski P."/>
            <person name="Wincker P."/>
            <person name="Andrew M."/>
            <person name="Anthouard V."/>
            <person name="Beever R.E."/>
            <person name="Beffa R."/>
            <person name="Benoit I."/>
            <person name="Bouzid O."/>
            <person name="Brault B."/>
            <person name="Chen Z."/>
            <person name="Choquer M."/>
            <person name="Collemare J."/>
            <person name="Cotton P."/>
            <person name="Danchin E.G."/>
            <person name="Da Silva C."/>
            <person name="Gautier A."/>
            <person name="Giraud C."/>
            <person name="Giraud T."/>
            <person name="Gonzalez C."/>
            <person name="Grossetete S."/>
            <person name="Guldener U."/>
            <person name="Henrissat B."/>
            <person name="Howlett B.J."/>
            <person name="Kodira C."/>
            <person name="Kretschmer M."/>
            <person name="Lappartient A."/>
            <person name="Leroch M."/>
            <person name="Levis C."/>
            <person name="Mauceli E."/>
            <person name="Neuveglise C."/>
            <person name="Oeser B."/>
            <person name="Pearson M."/>
            <person name="Poulain J."/>
            <person name="Poussereau N."/>
            <person name="Quesneville H."/>
            <person name="Rascle C."/>
            <person name="Schumacher J."/>
            <person name="Segurens B."/>
            <person name="Sexton A."/>
            <person name="Silva E."/>
            <person name="Sirven C."/>
            <person name="Soanes D.M."/>
            <person name="Talbot N.J."/>
            <person name="Templeton M."/>
            <person name="Yandava C."/>
            <person name="Yarden O."/>
            <person name="Zeng Q."/>
            <person name="Rollins J.A."/>
            <person name="Lebrun M.H."/>
            <person name="Dickman M."/>
        </authorList>
    </citation>
    <scope>NUCLEOTIDE SEQUENCE [LARGE SCALE GENOMIC DNA]</scope>
    <source>
        <strain evidence="3">T4</strain>
    </source>
</reference>